<feature type="compositionally biased region" description="Basic and acidic residues" evidence="2">
    <location>
        <begin position="18"/>
        <end position="35"/>
    </location>
</feature>
<dbReference type="EMBL" id="KQ965927">
    <property type="protein sequence ID" value="KXS08908.1"/>
    <property type="molecule type" value="Genomic_DNA"/>
</dbReference>
<name>A0A138ZWN9_GONPJ</name>
<protein>
    <submittedName>
        <fullName evidence="3">Uncharacterized protein</fullName>
    </submittedName>
</protein>
<keyword evidence="1" id="KW-0175">Coiled coil</keyword>
<evidence type="ECO:0000256" key="2">
    <source>
        <dbReference type="SAM" id="MobiDB-lite"/>
    </source>
</evidence>
<feature type="non-terminal residue" evidence="3">
    <location>
        <position position="900"/>
    </location>
</feature>
<proteinExistence type="predicted"/>
<accession>A0A138ZWN9</accession>
<keyword evidence="4" id="KW-1185">Reference proteome</keyword>
<evidence type="ECO:0000313" key="4">
    <source>
        <dbReference type="Proteomes" id="UP000070544"/>
    </source>
</evidence>
<evidence type="ECO:0000256" key="1">
    <source>
        <dbReference type="SAM" id="Coils"/>
    </source>
</evidence>
<reference evidence="3 4" key="1">
    <citation type="journal article" date="2015" name="Genome Biol. Evol.">
        <title>Phylogenomic analyses indicate that early fungi evolved digesting cell walls of algal ancestors of land plants.</title>
        <authorList>
            <person name="Chang Y."/>
            <person name="Wang S."/>
            <person name="Sekimoto S."/>
            <person name="Aerts A.L."/>
            <person name="Choi C."/>
            <person name="Clum A."/>
            <person name="LaButti K.M."/>
            <person name="Lindquist E.A."/>
            <person name="Yee Ngan C."/>
            <person name="Ohm R.A."/>
            <person name="Salamov A.A."/>
            <person name="Grigoriev I.V."/>
            <person name="Spatafora J.W."/>
            <person name="Berbee M.L."/>
        </authorList>
    </citation>
    <scope>NUCLEOTIDE SEQUENCE [LARGE SCALE GENOMIC DNA]</scope>
    <source>
        <strain evidence="3 4">JEL478</strain>
    </source>
</reference>
<organism evidence="3 4">
    <name type="scientific">Gonapodya prolifera (strain JEL478)</name>
    <name type="common">Monoblepharis prolifera</name>
    <dbReference type="NCBI Taxonomy" id="1344416"/>
    <lineage>
        <taxon>Eukaryota</taxon>
        <taxon>Fungi</taxon>
        <taxon>Fungi incertae sedis</taxon>
        <taxon>Chytridiomycota</taxon>
        <taxon>Chytridiomycota incertae sedis</taxon>
        <taxon>Monoblepharidomycetes</taxon>
        <taxon>Monoblepharidales</taxon>
        <taxon>Gonapodyaceae</taxon>
        <taxon>Gonapodya</taxon>
    </lineage>
</organism>
<dbReference type="Proteomes" id="UP000070544">
    <property type="component" value="Unassembled WGS sequence"/>
</dbReference>
<sequence length="900" mass="99785">MTVNRDVTGNGSSSSPTSRHDLEDMSIDDSDKDHNAPGAPTITSSFKCPDCPKTIKCRALAVVIGNDGKLTCYGWDGKSRGRPDGRINPCEQSKHLVECPKFNHRITEQIGDKKKEQFVAAKKRHEKDFCQYVCGYHEGSHGWTTRQRAKQGATKCRSKCAGRTNTHNVATTSSAPPTTSSVAFGVESLAPIFTRSPAVIPAEMNFNEHLLDALLNFSSEDNSINTETYFGTLNDVQNMSPGPAWQSGLVSIPGWNSSPEAPEISNTALEPSTTGALPRTTQFSPQFNAVVPSWALVKELKTVTVKLIFDVIASAQVIASVQIFFGGHEANIQQMGYSTSSGEFQIEATPKPRDLPGYDNIYILLSLMDGSPTHCIVKERAFEWIPAANAQTFVELPIRRIGDLEALCDSQQKRIKQLEDDNHSLMEENLSLNEKLWFNLCNRRKITQYFSVILILSSQMFIIPSTKMGRIIQFLDGDTFFTSPIIFLRLTYLGLRKVPVYNSKLERSNFLRRGTRFIVDMQSFRFYSPEEIPRDVQIVKACGSNHRAGFLLGVSFFHGRTGVLKRGYIHQDAVLNNSDIKRVLFRIWLSVMNRMAESKYGECEADAGNHSIALDAKAASDGHAPQLSCEHETESETTVDQQSAQLSSKSKSAVSPNLDVYSETELDQNPDIQENETDATLVDVAEPKPVALHLGESDPRLNFVIYNNLHLIKGCSEGEIDAKSISIPIQTIHLASEPFAPSITTPAPQSRIYTFFKDGSYAYKNGDIHIHVSARGRETMRLRITSAQTRGLVESRSHRFEDASRPKHPLLLNNNTRIRTSTGGARNIAAQGINSLLRIQLCFKGNHWTRFTDGSVCYNNRDGTVHWHMTKSPPPPVTARATVAAAGTTSVRQGVSKHES</sequence>
<feature type="region of interest" description="Disordered" evidence="2">
    <location>
        <begin position="623"/>
        <end position="656"/>
    </location>
</feature>
<feature type="compositionally biased region" description="Low complexity" evidence="2">
    <location>
        <begin position="641"/>
        <end position="655"/>
    </location>
</feature>
<dbReference type="AlphaFoldDB" id="A0A138ZWN9"/>
<feature type="region of interest" description="Disordered" evidence="2">
    <location>
        <begin position="1"/>
        <end position="39"/>
    </location>
</feature>
<evidence type="ECO:0000313" key="3">
    <source>
        <dbReference type="EMBL" id="KXS08908.1"/>
    </source>
</evidence>
<feature type="coiled-coil region" evidence="1">
    <location>
        <begin position="401"/>
        <end position="435"/>
    </location>
</feature>
<feature type="compositionally biased region" description="Polar residues" evidence="2">
    <location>
        <begin position="1"/>
        <end position="17"/>
    </location>
</feature>
<gene>
    <name evidence="3" type="ORF">M427DRAFT_150364</name>
</gene>